<dbReference type="HOGENOM" id="CLU_088923_0_0_0"/>
<dbReference type="EMBL" id="CP001739">
    <property type="protein sequence ID" value="ACZ07192.1"/>
    <property type="molecule type" value="Genomic_DNA"/>
</dbReference>
<dbReference type="eggNOG" id="COG0596">
    <property type="taxonomic scope" value="Bacteria"/>
</dbReference>
<protein>
    <submittedName>
        <fullName evidence="2">Alpha/beta fold family hydrolase, putative</fullName>
    </submittedName>
</protein>
<proteinExistence type="predicted"/>
<feature type="domain" description="AB hydrolase-1" evidence="1">
    <location>
        <begin position="21"/>
        <end position="260"/>
    </location>
</feature>
<dbReference type="InterPro" id="IPR029058">
    <property type="entry name" value="AB_hydrolase_fold"/>
</dbReference>
<dbReference type="InterPro" id="IPR050266">
    <property type="entry name" value="AB_hydrolase_sf"/>
</dbReference>
<reference evidence="3" key="1">
    <citation type="submission" date="2009-09" db="EMBL/GenBank/DDBJ databases">
        <title>The complete chromosome of Sebaldella termitidis ATCC 33386.</title>
        <authorList>
            <consortium name="US DOE Joint Genome Institute (JGI-PGF)"/>
            <person name="Lucas S."/>
            <person name="Copeland A."/>
            <person name="Lapidus A."/>
            <person name="Glavina del Rio T."/>
            <person name="Dalin E."/>
            <person name="Tice H."/>
            <person name="Bruce D."/>
            <person name="Goodwin L."/>
            <person name="Pitluck S."/>
            <person name="Kyrpides N."/>
            <person name="Mavromatis K."/>
            <person name="Ivanova N."/>
            <person name="Mikhailova N."/>
            <person name="Sims D."/>
            <person name="Meincke L."/>
            <person name="Brettin T."/>
            <person name="Detter J.C."/>
            <person name="Han C."/>
            <person name="Larimer F."/>
            <person name="Land M."/>
            <person name="Hauser L."/>
            <person name="Markowitz V."/>
            <person name="Cheng J.F."/>
            <person name="Hugenholtz P."/>
            <person name="Woyke T."/>
            <person name="Wu D."/>
            <person name="Eisen J.A."/>
        </authorList>
    </citation>
    <scope>NUCLEOTIDE SEQUENCE [LARGE SCALE GENOMIC DNA]</scope>
    <source>
        <strain evidence="3">ATCC 33386 / NCTC 11300</strain>
    </source>
</reference>
<dbReference type="SUPFAM" id="SSF53474">
    <property type="entry name" value="alpha/beta-Hydrolases"/>
    <property type="match status" value="1"/>
</dbReference>
<accession>D1ALS4</accession>
<dbReference type="AlphaFoldDB" id="D1ALS4"/>
<evidence type="ECO:0000313" key="3">
    <source>
        <dbReference type="Proteomes" id="UP000000845"/>
    </source>
</evidence>
<organism evidence="2 3">
    <name type="scientific">Sebaldella termitidis (strain ATCC 33386 / NCTC 11300)</name>
    <dbReference type="NCBI Taxonomy" id="526218"/>
    <lineage>
        <taxon>Bacteria</taxon>
        <taxon>Fusobacteriati</taxon>
        <taxon>Fusobacteriota</taxon>
        <taxon>Fusobacteriia</taxon>
        <taxon>Fusobacteriales</taxon>
        <taxon>Leptotrichiaceae</taxon>
        <taxon>Sebaldella</taxon>
    </lineage>
</organism>
<keyword evidence="2" id="KW-0378">Hydrolase</keyword>
<dbReference type="Gene3D" id="3.40.50.1820">
    <property type="entry name" value="alpha/beta hydrolase"/>
    <property type="match status" value="1"/>
</dbReference>
<evidence type="ECO:0000313" key="2">
    <source>
        <dbReference type="EMBL" id="ACZ07192.1"/>
    </source>
</evidence>
<reference evidence="2 3" key="2">
    <citation type="journal article" date="2010" name="Stand. Genomic Sci.">
        <title>Complete genome sequence of Sebaldella termitidis type strain (NCTC 11300).</title>
        <authorList>
            <person name="Harmon-Smith M."/>
            <person name="Celia L."/>
            <person name="Chertkov O."/>
            <person name="Lapidus A."/>
            <person name="Copeland A."/>
            <person name="Glavina Del Rio T."/>
            <person name="Nolan M."/>
            <person name="Lucas S."/>
            <person name="Tice H."/>
            <person name="Cheng J.F."/>
            <person name="Han C."/>
            <person name="Detter J.C."/>
            <person name="Bruce D."/>
            <person name="Goodwin L."/>
            <person name="Pitluck S."/>
            <person name="Pati A."/>
            <person name="Liolios K."/>
            <person name="Ivanova N."/>
            <person name="Mavromatis K."/>
            <person name="Mikhailova N."/>
            <person name="Chen A."/>
            <person name="Palaniappan K."/>
            <person name="Land M."/>
            <person name="Hauser L."/>
            <person name="Chang Y.J."/>
            <person name="Jeffries C.D."/>
            <person name="Brettin T."/>
            <person name="Goker M."/>
            <person name="Beck B."/>
            <person name="Bristow J."/>
            <person name="Eisen J.A."/>
            <person name="Markowitz V."/>
            <person name="Hugenholtz P."/>
            <person name="Kyrpides N.C."/>
            <person name="Klenk H.P."/>
            <person name="Chen F."/>
        </authorList>
    </citation>
    <scope>NUCLEOTIDE SEQUENCE [LARGE SCALE GENOMIC DNA]</scope>
    <source>
        <strain evidence="3">ATCC 33386 / NCTC 11300</strain>
    </source>
</reference>
<gene>
    <name evidence="2" type="ordered locus">Sterm_0308</name>
</gene>
<dbReference type="GO" id="GO:0016787">
    <property type="term" value="F:hydrolase activity"/>
    <property type="evidence" value="ECO:0007669"/>
    <property type="project" value="UniProtKB-KW"/>
</dbReference>
<dbReference type="STRING" id="526218.Sterm_0308"/>
<dbReference type="RefSeq" id="WP_012859791.1">
    <property type="nucleotide sequence ID" value="NC_013517.1"/>
</dbReference>
<dbReference type="Pfam" id="PF12697">
    <property type="entry name" value="Abhydrolase_6"/>
    <property type="match status" value="1"/>
</dbReference>
<dbReference type="InterPro" id="IPR000073">
    <property type="entry name" value="AB_hydrolase_1"/>
</dbReference>
<evidence type="ECO:0000259" key="1">
    <source>
        <dbReference type="Pfam" id="PF12697"/>
    </source>
</evidence>
<name>D1ALS4_SEBTE</name>
<keyword evidence="3" id="KW-1185">Reference proteome</keyword>
<sequence length="272" mass="31666">MEYKIKDLNIHYEICGEGKPVICIHGYTVDHHLMKSCLEPVFQEEKIQYKRIYIDLPGMGQTKAVPWIKNADIMLEVLLEFINYITDGESFLLAAESYGCYLSMGILKKLQHQTDGVFFLCPCIISDYNERNLPSFTVVFSEKITDSGDFENEIKEFNEMAVISTDETWADYRTNILPSIKIADQDFLARYRENGYGFSFENDFESLTYNKPSAIITGRQDDSVGYKDMFKLLDNFPRAGFSILDGAGHNLQIEQPELFREYFRNWLKRTRY</sequence>
<dbReference type="PANTHER" id="PTHR43798">
    <property type="entry name" value="MONOACYLGLYCEROL LIPASE"/>
    <property type="match status" value="1"/>
</dbReference>
<dbReference type="PANTHER" id="PTHR43798:SF6">
    <property type="entry name" value="HYDROLASE, PUTATIVE (AFU_ORTHOLOGUE AFUA_4G13070)-RELATED"/>
    <property type="match status" value="1"/>
</dbReference>
<dbReference type="KEGG" id="str:Sterm_0308"/>
<dbReference type="Proteomes" id="UP000000845">
    <property type="component" value="Chromosome"/>
</dbReference>